<dbReference type="PANTHER" id="PTHR31739:SF25">
    <property type="entry name" value="(E,E)-GERANYLLINALOOL SYNTHASE"/>
    <property type="match status" value="1"/>
</dbReference>
<dbReference type="InterPro" id="IPR032696">
    <property type="entry name" value="SQ_cyclase_C"/>
</dbReference>
<dbReference type="Proteomes" id="UP000649573">
    <property type="component" value="Unassembled WGS sequence"/>
</dbReference>
<dbReference type="InterPro" id="IPR008930">
    <property type="entry name" value="Terpenoid_cyclase/PrenylTrfase"/>
</dbReference>
<sequence>MHWIPPWTDSVKQAADSLLAELVSDDMGQVSPSVYETARLVATAPRLDGHGKRVCFLLDQQKGDGSWGAPDGYGLVPTLSAVEALLTELRRVQRLAAGAVQYGLLTGAVARGLAWLSAWLSEGSRKPFPDTIAAEFIVPWLIGDINRQLGRLVSEPLPGLDAWSTHPPLPVPAKGDEGLLERIRSSVRDRHVLPDKLWHSLEILGADAAGAYNVRPVNGAVGGSPAATVAWQGTDGRSTRTVDQVLTSTRYLGAVQRRGLGPVPGISPITYFERAWTISALATGRMDTQIPRELVDSLRQGLSDTGAPAAPGLPTDSDDTAGVLYALARAGDQPSPDCLWGYEADSHFRCFMDERTPSTSTNAHILETLAALNPTDRIRRQDAAEKVAAWLRENQEPDGKWWDKWHASPYYATACCALALNRSATLGIDAVEAVDGAVRWVLDTQRADGSWGRWEGTDEETSYALHILLATHTPGDRTALTHAAARGCAFLLRQSGPGIDDRDAHLPSLWHDKDLYAPIAVIRAARLAALHLAATDPDVMAALPEGNSAPAWVGGQ</sequence>
<evidence type="ECO:0000259" key="1">
    <source>
        <dbReference type="Pfam" id="PF13243"/>
    </source>
</evidence>
<feature type="domain" description="Squalene cyclase C-terminal" evidence="1">
    <location>
        <begin position="357"/>
        <end position="461"/>
    </location>
</feature>
<proteinExistence type="predicted"/>
<keyword evidence="3" id="KW-1185">Reference proteome</keyword>
<dbReference type="Gene3D" id="1.50.10.160">
    <property type="match status" value="1"/>
</dbReference>
<gene>
    <name evidence="2" type="ORF">GCM10010178_91840</name>
</gene>
<dbReference type="Gene3D" id="1.50.10.20">
    <property type="match status" value="1"/>
</dbReference>
<protein>
    <recommendedName>
        <fullName evidence="1">Squalene cyclase C-terminal domain-containing protein</fullName>
    </recommendedName>
</protein>
<evidence type="ECO:0000313" key="2">
    <source>
        <dbReference type="EMBL" id="GGU87820.1"/>
    </source>
</evidence>
<evidence type="ECO:0000313" key="3">
    <source>
        <dbReference type="Proteomes" id="UP000649573"/>
    </source>
</evidence>
<dbReference type="InterPro" id="IPR050148">
    <property type="entry name" value="Terpene_synthase-like"/>
</dbReference>
<dbReference type="PANTHER" id="PTHR31739">
    <property type="entry name" value="ENT-COPALYL DIPHOSPHATE SYNTHASE, CHLOROPLASTIC"/>
    <property type="match status" value="1"/>
</dbReference>
<dbReference type="EMBL" id="BMRE01000120">
    <property type="protein sequence ID" value="GGU87820.1"/>
    <property type="molecule type" value="Genomic_DNA"/>
</dbReference>
<comment type="caution">
    <text evidence="2">The sequence shown here is derived from an EMBL/GenBank/DDBJ whole genome shotgun (WGS) entry which is preliminary data.</text>
</comment>
<dbReference type="SUPFAM" id="SSF48239">
    <property type="entry name" value="Terpenoid cyclases/Protein prenyltransferases"/>
    <property type="match status" value="1"/>
</dbReference>
<reference evidence="3" key="1">
    <citation type="journal article" date="2019" name="Int. J. Syst. Evol. Microbiol.">
        <title>The Global Catalogue of Microorganisms (GCM) 10K type strain sequencing project: providing services to taxonomists for standard genome sequencing and annotation.</title>
        <authorList>
            <consortium name="The Broad Institute Genomics Platform"/>
            <consortium name="The Broad Institute Genome Sequencing Center for Infectious Disease"/>
            <person name="Wu L."/>
            <person name="Ma J."/>
        </authorList>
    </citation>
    <scope>NUCLEOTIDE SEQUENCE [LARGE SCALE GENOMIC DNA]</scope>
    <source>
        <strain evidence="3">JCM 3296</strain>
    </source>
</reference>
<dbReference type="Pfam" id="PF13243">
    <property type="entry name" value="SQHop_cyclase_C"/>
    <property type="match status" value="1"/>
</dbReference>
<accession>A0ABQ2VHU2</accession>
<organism evidence="2 3">
    <name type="scientific">Lentzea flava</name>
    <dbReference type="NCBI Taxonomy" id="103732"/>
    <lineage>
        <taxon>Bacteria</taxon>
        <taxon>Bacillati</taxon>
        <taxon>Actinomycetota</taxon>
        <taxon>Actinomycetes</taxon>
        <taxon>Pseudonocardiales</taxon>
        <taxon>Pseudonocardiaceae</taxon>
        <taxon>Lentzea</taxon>
    </lineage>
</organism>
<name>A0ABQ2VHU2_9PSEU</name>
<dbReference type="CDD" id="cd00688">
    <property type="entry name" value="ISOPREN_C2_like"/>
    <property type="match status" value="1"/>
</dbReference>